<evidence type="ECO:0000313" key="2">
    <source>
        <dbReference type="EMBL" id="WZB87103.1"/>
    </source>
</evidence>
<feature type="chain" id="PRO_5045231234" evidence="1">
    <location>
        <begin position="27"/>
        <end position="254"/>
    </location>
</feature>
<keyword evidence="3" id="KW-1185">Reference proteome</keyword>
<dbReference type="EMBL" id="CP150886">
    <property type="protein sequence ID" value="WZB87103.1"/>
    <property type="molecule type" value="Genomic_DNA"/>
</dbReference>
<gene>
    <name evidence="2" type="ORF">WJM97_17185</name>
</gene>
<name>A0ABZ2UUJ8_9CYAN</name>
<dbReference type="Proteomes" id="UP001483337">
    <property type="component" value="Chromosome"/>
</dbReference>
<sequence length="254" mass="27737">MMIFHQKAQVLGIICGGLLMSLPAISQVAMAQKIVQPLTPKVNPCPGIFYEEPHNYRVLVPVGCPPNAFTLRLMELGIIPFIITPFPDQNRFGVGGEAPSLLNPNPSIFNEPPYNQFERLDPQSNLQSALPTRPPVTLLPPPVTAQRQDPITKIALANGKANIKLINNTNAKISYQVIGDTPPRILSGQSNVTLRDLSTPATVTFQREDGGLLMVTPEPASEIGSLEVRLQETTDINQDRNAMRIQSNGSVFLN</sequence>
<accession>A0ABZ2UUJ8</accession>
<dbReference type="RefSeq" id="WP_353930017.1">
    <property type="nucleotide sequence ID" value="NZ_CP150886.1"/>
</dbReference>
<protein>
    <submittedName>
        <fullName evidence="2">Uncharacterized protein</fullName>
    </submittedName>
</protein>
<evidence type="ECO:0000313" key="3">
    <source>
        <dbReference type="Proteomes" id="UP001483337"/>
    </source>
</evidence>
<reference evidence="2 3" key="1">
    <citation type="submission" date="2024-04" db="EMBL/GenBank/DDBJ databases">
        <title>Okeanomitos corallinicola gen. &amp; sp. nov. (Nostocales, Cyanobacteria), a new toxic marine heterocyst-forming cyanobacterium from a coral reef.</title>
        <authorList>
            <person name="Li H."/>
            <person name="Li R."/>
            <person name="Kang J."/>
            <person name="Hii K.S."/>
            <person name="Mohamed H.F."/>
            <person name="Xu X."/>
            <person name="Luo Z."/>
        </authorList>
    </citation>
    <scope>NUCLEOTIDE SEQUENCE [LARGE SCALE GENOMIC DNA]</scope>
    <source>
        <strain evidence="2 3">TIOX110</strain>
    </source>
</reference>
<organism evidence="2 3">
    <name type="scientific">Okeanomitos corallinicola TIOX110</name>
    <dbReference type="NCBI Taxonomy" id="3133117"/>
    <lineage>
        <taxon>Bacteria</taxon>
        <taxon>Bacillati</taxon>
        <taxon>Cyanobacteriota</taxon>
        <taxon>Cyanophyceae</taxon>
        <taxon>Nostocales</taxon>
        <taxon>Aphanizomenonaceae</taxon>
        <taxon>Okeanomitos</taxon>
    </lineage>
</organism>
<proteinExistence type="predicted"/>
<feature type="signal peptide" evidence="1">
    <location>
        <begin position="1"/>
        <end position="26"/>
    </location>
</feature>
<keyword evidence="1" id="KW-0732">Signal</keyword>
<evidence type="ECO:0000256" key="1">
    <source>
        <dbReference type="SAM" id="SignalP"/>
    </source>
</evidence>